<protein>
    <submittedName>
        <fullName evidence="2">Uncharacterized protein</fullName>
    </submittedName>
</protein>
<comment type="caution">
    <text evidence="2">The sequence shown here is derived from an EMBL/GenBank/DDBJ whole genome shotgun (WGS) entry which is preliminary data.</text>
</comment>
<dbReference type="Proteomes" id="UP001472677">
    <property type="component" value="Unassembled WGS sequence"/>
</dbReference>
<feature type="compositionally biased region" description="Basic and acidic residues" evidence="1">
    <location>
        <begin position="10"/>
        <end position="28"/>
    </location>
</feature>
<organism evidence="2 3">
    <name type="scientific">Hibiscus sabdariffa</name>
    <name type="common">roselle</name>
    <dbReference type="NCBI Taxonomy" id="183260"/>
    <lineage>
        <taxon>Eukaryota</taxon>
        <taxon>Viridiplantae</taxon>
        <taxon>Streptophyta</taxon>
        <taxon>Embryophyta</taxon>
        <taxon>Tracheophyta</taxon>
        <taxon>Spermatophyta</taxon>
        <taxon>Magnoliopsida</taxon>
        <taxon>eudicotyledons</taxon>
        <taxon>Gunneridae</taxon>
        <taxon>Pentapetalae</taxon>
        <taxon>rosids</taxon>
        <taxon>malvids</taxon>
        <taxon>Malvales</taxon>
        <taxon>Malvaceae</taxon>
        <taxon>Malvoideae</taxon>
        <taxon>Hibiscus</taxon>
    </lineage>
</organism>
<feature type="compositionally biased region" description="Low complexity" evidence="1">
    <location>
        <begin position="34"/>
        <end position="51"/>
    </location>
</feature>
<reference evidence="2 3" key="1">
    <citation type="journal article" date="2024" name="G3 (Bethesda)">
        <title>Genome assembly of Hibiscus sabdariffa L. provides insights into metabolisms of medicinal natural products.</title>
        <authorList>
            <person name="Kim T."/>
        </authorList>
    </citation>
    <scope>NUCLEOTIDE SEQUENCE [LARGE SCALE GENOMIC DNA]</scope>
    <source>
        <strain evidence="2">TK-2024</strain>
        <tissue evidence="2">Old leaves</tissue>
    </source>
</reference>
<evidence type="ECO:0000313" key="3">
    <source>
        <dbReference type="Proteomes" id="UP001472677"/>
    </source>
</evidence>
<name>A0ABR2CTV2_9ROSI</name>
<feature type="region of interest" description="Disordered" evidence="1">
    <location>
        <begin position="1"/>
        <end position="59"/>
    </location>
</feature>
<accession>A0ABR2CTV2</accession>
<proteinExistence type="predicted"/>
<gene>
    <name evidence="2" type="ORF">V6N12_047747</name>
</gene>
<evidence type="ECO:0000256" key="1">
    <source>
        <dbReference type="SAM" id="MobiDB-lite"/>
    </source>
</evidence>
<dbReference type="EMBL" id="JBBPBM010000043">
    <property type="protein sequence ID" value="KAK8523219.1"/>
    <property type="molecule type" value="Genomic_DNA"/>
</dbReference>
<evidence type="ECO:0000313" key="2">
    <source>
        <dbReference type="EMBL" id="KAK8523219.1"/>
    </source>
</evidence>
<keyword evidence="3" id="KW-1185">Reference proteome</keyword>
<sequence length="76" mass="8472">MEADEQPISKAEEKKLDGENKGMEVGAKEKRRLGSGSDSNSGSSEDYLSSESEVENLSTRELQLARNRLIWFPINV</sequence>